<sequence>MKTGLLLNLVAGTALARPDAGALKQAGAIHPFAKYRVLAAGADAAYAASGTASAPTPTVTPTRPLLECFQVAEPVLTPSGLTPRDVSQVPAFAPADQKPIEAVAGSGSASSPCAVVLMEHTFVNSYGFPFIGEYTPPKCDFDHVVINFTTLVRGRQYDRTGVFYLGDTEIWRTLA</sequence>
<accession>A0ACC1P2J6</accession>
<evidence type="ECO:0000313" key="2">
    <source>
        <dbReference type="Proteomes" id="UP001143856"/>
    </source>
</evidence>
<name>A0ACC1P2J6_9PEZI</name>
<dbReference type="Proteomes" id="UP001143856">
    <property type="component" value="Unassembled WGS sequence"/>
</dbReference>
<evidence type="ECO:0000313" key="1">
    <source>
        <dbReference type="EMBL" id="KAJ2985120.1"/>
    </source>
</evidence>
<keyword evidence="2" id="KW-1185">Reference proteome</keyword>
<dbReference type="EMBL" id="JAPDGR010001160">
    <property type="protein sequence ID" value="KAJ2985120.1"/>
    <property type="molecule type" value="Genomic_DNA"/>
</dbReference>
<comment type="caution">
    <text evidence="1">The sequence shown here is derived from an EMBL/GenBank/DDBJ whole genome shotgun (WGS) entry which is preliminary data.</text>
</comment>
<gene>
    <name evidence="1" type="ORF">NUW58_g5704</name>
</gene>
<proteinExistence type="predicted"/>
<organism evidence="1 2">
    <name type="scientific">Xylaria curta</name>
    <dbReference type="NCBI Taxonomy" id="42375"/>
    <lineage>
        <taxon>Eukaryota</taxon>
        <taxon>Fungi</taxon>
        <taxon>Dikarya</taxon>
        <taxon>Ascomycota</taxon>
        <taxon>Pezizomycotina</taxon>
        <taxon>Sordariomycetes</taxon>
        <taxon>Xylariomycetidae</taxon>
        <taxon>Xylariales</taxon>
        <taxon>Xylariaceae</taxon>
        <taxon>Xylaria</taxon>
    </lineage>
</organism>
<reference evidence="1" key="1">
    <citation type="submission" date="2022-10" db="EMBL/GenBank/DDBJ databases">
        <title>Genome Sequence of Xylaria curta.</title>
        <authorList>
            <person name="Buettner E."/>
        </authorList>
    </citation>
    <scope>NUCLEOTIDE SEQUENCE</scope>
    <source>
        <strain evidence="1">Babe10</strain>
    </source>
</reference>
<protein>
    <submittedName>
        <fullName evidence="1">Uncharacterized protein</fullName>
    </submittedName>
</protein>